<feature type="region of interest" description="Disordered" evidence="7">
    <location>
        <begin position="110"/>
        <end position="177"/>
    </location>
</feature>
<sequence>MWEPNEQLLLRAAVRYKKHEGTLFVTPRRVAWQQQGSSQLTPSIYYNDIGGLAQTPESSPKVLLKISAKPPVSKDFTFQFTSVKNIQERESIKAQIAELLARVRGLSSSSAIGTPAPITPSSVAASPSPSTPQTTTASPAPPSLQQQAAANIRPSTPLNNTPSPSANGASPKSWRQEEFADRRALLTSSKELQTLHKELVVVGRSVDEEEFWSSPYVKRIRQKLKKDAVSREGRQKGKSSRMVELKPGQQEGSDIKYTLTSQIIHNIFTEFPSVKRAYDTNVPDKMTEQSFWKRFLASEFFHRSRTGGRSQLTPYDDIFDRCLQEEDDENSKPPPMSRMDKIRFDLDLSATAEDHLESGNAPDFTMKAGREAQSLPLIRRFNKHSSRVLETAPSKTKRPDPTFEDEIQKDIIITDLLDEKPPEKIILDIQDTRRYFESQTGGLDEMRLSENETINLLVGYKRKFEGWQPEMTNNIINARAADKVCVELTNIIKKKIRHDDRSAADIKLPPQVQQKIQSYHSATNEILRHFWSSWEPYKADKNLRMIEGLKKQQEKLKEILVTVVSYEGDPERCKQTLMPVLQAVDRALETSKKRNKKKR</sequence>
<keyword evidence="10" id="KW-1185">Reference proteome</keyword>
<name>A0A0C9N5I8_9FUNG</name>
<dbReference type="InterPro" id="IPR013876">
    <property type="entry name" value="TFIIH_BTF_p62_N"/>
</dbReference>
<evidence type="ECO:0000256" key="6">
    <source>
        <dbReference type="ARBA" id="ARBA00023242"/>
    </source>
</evidence>
<dbReference type="InterPro" id="IPR011993">
    <property type="entry name" value="PH-like_dom_sf"/>
</dbReference>
<gene>
    <name evidence="9" type="ORF">MAM1_0296c09361</name>
</gene>
<feature type="compositionally biased region" description="Basic and acidic residues" evidence="7">
    <location>
        <begin position="225"/>
        <end position="235"/>
    </location>
</feature>
<keyword evidence="4" id="KW-0805">Transcription regulation</keyword>
<dbReference type="Pfam" id="PF08567">
    <property type="entry name" value="PH_TFIIH"/>
    <property type="match status" value="1"/>
</dbReference>
<evidence type="ECO:0000256" key="1">
    <source>
        <dbReference type="ARBA" id="ARBA00004123"/>
    </source>
</evidence>
<dbReference type="InterPro" id="IPR035925">
    <property type="entry name" value="BSD_dom_sf"/>
</dbReference>
<comment type="subcellular location">
    <subcellularLocation>
        <location evidence="1">Nucleus</location>
    </subcellularLocation>
</comment>
<dbReference type="Gene3D" id="2.30.29.30">
    <property type="entry name" value="Pleckstrin-homology domain (PH domain)/Phosphotyrosine-binding domain (PTB)"/>
    <property type="match status" value="1"/>
</dbReference>
<feature type="domain" description="BSD" evidence="8">
    <location>
        <begin position="176"/>
        <end position="223"/>
    </location>
</feature>
<dbReference type="CDD" id="cd13229">
    <property type="entry name" value="PH_TFIIH"/>
    <property type="match status" value="1"/>
</dbReference>
<dbReference type="GO" id="GO:0006351">
    <property type="term" value="P:DNA-templated transcription"/>
    <property type="evidence" value="ECO:0007669"/>
    <property type="project" value="InterPro"/>
</dbReference>
<dbReference type="InterPro" id="IPR027079">
    <property type="entry name" value="Tfb1/GTF2H1"/>
</dbReference>
<dbReference type="SUPFAM" id="SSF140383">
    <property type="entry name" value="BSD domain-like"/>
    <property type="match status" value="2"/>
</dbReference>
<evidence type="ECO:0000313" key="10">
    <source>
        <dbReference type="Proteomes" id="UP000053815"/>
    </source>
</evidence>
<evidence type="ECO:0000313" key="9">
    <source>
        <dbReference type="EMBL" id="GAN09828.1"/>
    </source>
</evidence>
<feature type="compositionally biased region" description="Low complexity" evidence="7">
    <location>
        <begin position="114"/>
        <end position="165"/>
    </location>
</feature>
<organism evidence="9">
    <name type="scientific">Mucor ambiguus</name>
    <dbReference type="NCBI Taxonomy" id="91626"/>
    <lineage>
        <taxon>Eukaryota</taxon>
        <taxon>Fungi</taxon>
        <taxon>Fungi incertae sedis</taxon>
        <taxon>Mucoromycota</taxon>
        <taxon>Mucoromycotina</taxon>
        <taxon>Mucoromycetes</taxon>
        <taxon>Mucorales</taxon>
        <taxon>Mucorineae</taxon>
        <taxon>Mucoraceae</taxon>
        <taxon>Mucor</taxon>
    </lineage>
</organism>
<keyword evidence="3" id="KW-0677">Repeat</keyword>
<protein>
    <submittedName>
        <fullName evidence="9">Transcription factor tfiih complex subunit tfb1</fullName>
    </submittedName>
</protein>
<dbReference type="GO" id="GO:0006289">
    <property type="term" value="P:nucleotide-excision repair"/>
    <property type="evidence" value="ECO:0007669"/>
    <property type="project" value="InterPro"/>
</dbReference>
<evidence type="ECO:0000256" key="3">
    <source>
        <dbReference type="ARBA" id="ARBA00022737"/>
    </source>
</evidence>
<keyword evidence="6" id="KW-0539">Nucleus</keyword>
<evidence type="ECO:0000259" key="8">
    <source>
        <dbReference type="PROSITE" id="PS50858"/>
    </source>
</evidence>
<feature type="domain" description="BSD" evidence="8">
    <location>
        <begin position="251"/>
        <end position="303"/>
    </location>
</feature>
<evidence type="ECO:0000256" key="5">
    <source>
        <dbReference type="ARBA" id="ARBA00023163"/>
    </source>
</evidence>
<dbReference type="InterPro" id="IPR005607">
    <property type="entry name" value="BSD_dom"/>
</dbReference>
<dbReference type="Proteomes" id="UP000053815">
    <property type="component" value="Unassembled WGS sequence"/>
</dbReference>
<dbReference type="GO" id="GO:0000439">
    <property type="term" value="C:transcription factor TFIIH core complex"/>
    <property type="evidence" value="ECO:0007669"/>
    <property type="project" value="InterPro"/>
</dbReference>
<dbReference type="OrthoDB" id="360521at2759"/>
<keyword evidence="5" id="KW-0804">Transcription</keyword>
<accession>A0A0C9N5I8</accession>
<dbReference type="Gene3D" id="6.10.140.1200">
    <property type="match status" value="1"/>
</dbReference>
<dbReference type="STRING" id="91626.A0A0C9N5I8"/>
<dbReference type="SUPFAM" id="SSF50729">
    <property type="entry name" value="PH domain-like"/>
    <property type="match status" value="1"/>
</dbReference>
<reference evidence="9" key="1">
    <citation type="submission" date="2014-09" db="EMBL/GenBank/DDBJ databases">
        <title>Draft genome sequence of an oleaginous Mucoromycotina fungus Mucor ambiguus NBRC6742.</title>
        <authorList>
            <person name="Takeda I."/>
            <person name="Yamane N."/>
            <person name="Morita T."/>
            <person name="Tamano K."/>
            <person name="Machida M."/>
            <person name="Baker S."/>
            <person name="Koike H."/>
        </authorList>
    </citation>
    <scope>NUCLEOTIDE SEQUENCE</scope>
    <source>
        <strain evidence="9">NBRC 6742</strain>
    </source>
</reference>
<feature type="region of interest" description="Disordered" evidence="7">
    <location>
        <begin position="224"/>
        <end position="251"/>
    </location>
</feature>
<dbReference type="Pfam" id="PF03909">
    <property type="entry name" value="BSD"/>
    <property type="match status" value="1"/>
</dbReference>
<evidence type="ECO:0000256" key="4">
    <source>
        <dbReference type="ARBA" id="ARBA00023015"/>
    </source>
</evidence>
<evidence type="ECO:0000256" key="2">
    <source>
        <dbReference type="ARBA" id="ARBA00009448"/>
    </source>
</evidence>
<comment type="similarity">
    <text evidence="2">Belongs to the TFB1 family.</text>
</comment>
<dbReference type="EMBL" id="DF836585">
    <property type="protein sequence ID" value="GAN09828.1"/>
    <property type="molecule type" value="Genomic_DNA"/>
</dbReference>
<dbReference type="PANTHER" id="PTHR12856">
    <property type="entry name" value="TRANSCRIPTION INITIATION FACTOR IIH-RELATED"/>
    <property type="match status" value="1"/>
</dbReference>
<dbReference type="AlphaFoldDB" id="A0A0C9N5I8"/>
<evidence type="ECO:0000256" key="7">
    <source>
        <dbReference type="SAM" id="MobiDB-lite"/>
    </source>
</evidence>
<dbReference type="PROSITE" id="PS50858">
    <property type="entry name" value="BSD"/>
    <property type="match status" value="2"/>
</dbReference>
<dbReference type="SMART" id="SM00751">
    <property type="entry name" value="BSD"/>
    <property type="match status" value="2"/>
</dbReference>
<proteinExistence type="inferred from homology"/>